<evidence type="ECO:0000313" key="3">
    <source>
        <dbReference type="Proteomes" id="UP000554837"/>
    </source>
</evidence>
<organism evidence="2 3">
    <name type="scientific">Inhella inkyongensis</name>
    <dbReference type="NCBI Taxonomy" id="392593"/>
    <lineage>
        <taxon>Bacteria</taxon>
        <taxon>Pseudomonadati</taxon>
        <taxon>Pseudomonadota</taxon>
        <taxon>Betaproteobacteria</taxon>
        <taxon>Burkholderiales</taxon>
        <taxon>Sphaerotilaceae</taxon>
        <taxon>Inhella</taxon>
    </lineage>
</organism>
<dbReference type="EMBL" id="JACHHO010000002">
    <property type="protein sequence ID" value="MBB5204551.1"/>
    <property type="molecule type" value="Genomic_DNA"/>
</dbReference>
<dbReference type="Proteomes" id="UP000554837">
    <property type="component" value="Unassembled WGS sequence"/>
</dbReference>
<evidence type="ECO:0000313" key="2">
    <source>
        <dbReference type="EMBL" id="MBB5204551.1"/>
    </source>
</evidence>
<feature type="transmembrane region" description="Helical" evidence="1">
    <location>
        <begin position="76"/>
        <end position="93"/>
    </location>
</feature>
<dbReference type="OrthoDB" id="5405464at2"/>
<accession>A0A840S7L2</accession>
<comment type="caution">
    <text evidence="2">The sequence shown here is derived from an EMBL/GenBank/DDBJ whole genome shotgun (WGS) entry which is preliminary data.</text>
</comment>
<sequence>MNEPQVLLSAEQEHSLHTVGVISYILHGIVAVGAVLPGFQPGVLLLIAAIVLDLVKRDEARGSWQASHFSWRLRSVLYAGLAYLITAPLWLFFLIPGWIAWFCVSLWFLFRIIKGWSALQARRAMSEE</sequence>
<proteinExistence type="predicted"/>
<reference evidence="2 3" key="1">
    <citation type="submission" date="2020-08" db="EMBL/GenBank/DDBJ databases">
        <title>Genomic Encyclopedia of Type Strains, Phase IV (KMG-IV): sequencing the most valuable type-strain genomes for metagenomic binning, comparative biology and taxonomic classification.</title>
        <authorList>
            <person name="Goeker M."/>
        </authorList>
    </citation>
    <scope>NUCLEOTIDE SEQUENCE [LARGE SCALE GENOMIC DNA]</scope>
    <source>
        <strain evidence="2 3">DSM 23958</strain>
    </source>
</reference>
<feature type="transmembrane region" description="Helical" evidence="1">
    <location>
        <begin position="24"/>
        <end position="55"/>
    </location>
</feature>
<feature type="transmembrane region" description="Helical" evidence="1">
    <location>
        <begin position="99"/>
        <end position="119"/>
    </location>
</feature>
<keyword evidence="1" id="KW-0812">Transmembrane</keyword>
<evidence type="ECO:0000256" key="1">
    <source>
        <dbReference type="SAM" id="Phobius"/>
    </source>
</evidence>
<keyword evidence="1" id="KW-0472">Membrane</keyword>
<protein>
    <submittedName>
        <fullName evidence="2">Putative membrane protein</fullName>
    </submittedName>
</protein>
<gene>
    <name evidence="2" type="ORF">HNQ51_001865</name>
</gene>
<dbReference type="AlphaFoldDB" id="A0A840S7L2"/>
<dbReference type="RefSeq" id="WP_138855784.1">
    <property type="nucleotide sequence ID" value="NZ_CP040709.1"/>
</dbReference>
<keyword evidence="1" id="KW-1133">Transmembrane helix</keyword>
<name>A0A840S7L2_9BURK</name>
<keyword evidence="3" id="KW-1185">Reference proteome</keyword>